<feature type="compositionally biased region" description="Basic and acidic residues" evidence="2">
    <location>
        <begin position="153"/>
        <end position="167"/>
    </location>
</feature>
<dbReference type="Proteomes" id="UP001178461">
    <property type="component" value="Chromosome 16"/>
</dbReference>
<keyword evidence="5" id="KW-1185">Reference proteome</keyword>
<keyword evidence="1" id="KW-0862">Zinc</keyword>
<gene>
    <name evidence="4" type="ORF">PODLI_1B014525</name>
</gene>
<evidence type="ECO:0000256" key="2">
    <source>
        <dbReference type="SAM" id="MobiDB-lite"/>
    </source>
</evidence>
<dbReference type="InterPro" id="IPR007529">
    <property type="entry name" value="Znf_HIT"/>
</dbReference>
<dbReference type="EMBL" id="OX395143">
    <property type="protein sequence ID" value="CAI5797985.1"/>
    <property type="molecule type" value="Genomic_DNA"/>
</dbReference>
<evidence type="ECO:0000313" key="4">
    <source>
        <dbReference type="EMBL" id="CAI5797985.1"/>
    </source>
</evidence>
<sequence length="409" mass="45226">MDSAGSSPAPDLPCGHCQAGRAPYTCPRCHLRFCSVPCYRDHGSCAQDFQSRELELSLRGLRGDKASQRRLREALLRLQELREPGDEDLSLGLNPDVEQEEVLWEQLSPGQRKHFQRLLSSGQISGLLPAWEPWWLGGRRCDGTALIQELQGDSRDAQEPEPHRHPEASLQQPPLTTHTEEASPTGIRRLRQQAVPTLPSSIPPLASLTRTPTSPLVRFQLPNVLYAYAYALALYNGEADEAEMLPEFCETVLDVSGALGAKQVFHSTAEALQAALQALAMGQYPECLLGNAKVMVAVAQILMGECQAQQKGFSLAALAHMARLLSKGKRRLPAQDRARISGAQKKCEFLLSWVNENEVTLSLLALEVQQEYHAHLDMVKEVGAVSQELERMWGAKVPPPKKPLIEELD</sequence>
<dbReference type="InterPro" id="IPR039646">
    <property type="entry name" value="ZNHIT2"/>
</dbReference>
<dbReference type="CDD" id="cd23024">
    <property type="entry name" value="zf-HIT_ZNHIT2-3"/>
    <property type="match status" value="1"/>
</dbReference>
<dbReference type="GO" id="GO:0008270">
    <property type="term" value="F:zinc ion binding"/>
    <property type="evidence" value="ECO:0007669"/>
    <property type="project" value="UniProtKB-UniRule"/>
</dbReference>
<evidence type="ECO:0000259" key="3">
    <source>
        <dbReference type="PROSITE" id="PS51083"/>
    </source>
</evidence>
<name>A0AA35LKI7_9SAUR</name>
<protein>
    <recommendedName>
        <fullName evidence="3">HIT-type domain-containing protein</fullName>
    </recommendedName>
</protein>
<dbReference type="SUPFAM" id="SSF144232">
    <property type="entry name" value="HIT/MYND zinc finger-like"/>
    <property type="match status" value="1"/>
</dbReference>
<dbReference type="Gene3D" id="3.30.60.190">
    <property type="match status" value="1"/>
</dbReference>
<reference evidence="4" key="1">
    <citation type="submission" date="2022-12" db="EMBL/GenBank/DDBJ databases">
        <authorList>
            <person name="Alioto T."/>
            <person name="Alioto T."/>
            <person name="Gomez Garrido J."/>
        </authorList>
    </citation>
    <scope>NUCLEOTIDE SEQUENCE</scope>
</reference>
<keyword evidence="1" id="KW-0479">Metal-binding</keyword>
<feature type="region of interest" description="Disordered" evidence="2">
    <location>
        <begin position="153"/>
        <end position="183"/>
    </location>
</feature>
<proteinExistence type="predicted"/>
<evidence type="ECO:0000313" key="5">
    <source>
        <dbReference type="Proteomes" id="UP001178461"/>
    </source>
</evidence>
<keyword evidence="1" id="KW-0863">Zinc-finger</keyword>
<dbReference type="PANTHER" id="PTHR15555:SF0">
    <property type="entry name" value="ZINC FINGER HIT DOMAIN-CONTAINING PROTEIN 2"/>
    <property type="match status" value="1"/>
</dbReference>
<dbReference type="PANTHER" id="PTHR15555">
    <property type="entry name" value="ZINC FINGER HIT DOMAIN CONTAINING PROTEIN 2 PROTEIN FON -RELATED"/>
    <property type="match status" value="1"/>
</dbReference>
<dbReference type="AlphaFoldDB" id="A0AA35LKI7"/>
<dbReference type="Pfam" id="PF04438">
    <property type="entry name" value="zf-HIT"/>
    <property type="match status" value="1"/>
</dbReference>
<accession>A0AA35LKI7</accession>
<organism evidence="4 5">
    <name type="scientific">Podarcis lilfordi</name>
    <name type="common">Lilford's wall lizard</name>
    <dbReference type="NCBI Taxonomy" id="74358"/>
    <lineage>
        <taxon>Eukaryota</taxon>
        <taxon>Metazoa</taxon>
        <taxon>Chordata</taxon>
        <taxon>Craniata</taxon>
        <taxon>Vertebrata</taxon>
        <taxon>Euteleostomi</taxon>
        <taxon>Lepidosauria</taxon>
        <taxon>Squamata</taxon>
        <taxon>Bifurcata</taxon>
        <taxon>Unidentata</taxon>
        <taxon>Episquamata</taxon>
        <taxon>Laterata</taxon>
        <taxon>Lacertibaenia</taxon>
        <taxon>Lacertidae</taxon>
        <taxon>Podarcis</taxon>
    </lineage>
</organism>
<dbReference type="PROSITE" id="PS51083">
    <property type="entry name" value="ZF_HIT"/>
    <property type="match status" value="1"/>
</dbReference>
<feature type="domain" description="HIT-type" evidence="3">
    <location>
        <begin position="14"/>
        <end position="45"/>
    </location>
</feature>
<evidence type="ECO:0000256" key="1">
    <source>
        <dbReference type="PROSITE-ProRule" id="PRU00453"/>
    </source>
</evidence>